<feature type="domain" description="Retroviral envelope protein GP41-like" evidence="3">
    <location>
        <begin position="153"/>
        <end position="313"/>
    </location>
</feature>
<dbReference type="Pfam" id="PF00517">
    <property type="entry name" value="GP41"/>
    <property type="match status" value="1"/>
</dbReference>
<evidence type="ECO:0000259" key="3">
    <source>
        <dbReference type="Pfam" id="PF00517"/>
    </source>
</evidence>
<dbReference type="Proteomes" id="UP000326062">
    <property type="component" value="Chromosome 1"/>
</dbReference>
<dbReference type="PANTHER" id="PTHR34313:SF3">
    <property type="entry name" value="ENDOGENOUS RETROVIRUS GROUP K MEMBER 113 ENV POLYPROTEIN-RELATED"/>
    <property type="match status" value="1"/>
</dbReference>
<keyword evidence="2" id="KW-0472">Membrane</keyword>
<dbReference type="EMBL" id="VCEB01000001">
    <property type="protein sequence ID" value="KAB0386000.1"/>
    <property type="molecule type" value="Genomic_DNA"/>
</dbReference>
<evidence type="ECO:0000256" key="1">
    <source>
        <dbReference type="ARBA" id="ARBA00004328"/>
    </source>
</evidence>
<dbReference type="GO" id="GO:0005198">
    <property type="term" value="F:structural molecule activity"/>
    <property type="evidence" value="ECO:0007669"/>
    <property type="project" value="InterPro"/>
</dbReference>
<dbReference type="InterPro" id="IPR000328">
    <property type="entry name" value="GP41-like"/>
</dbReference>
<comment type="caution">
    <text evidence="4">The sequence shown here is derived from an EMBL/GenBank/DDBJ whole genome shotgun (WGS) entry which is preliminary data.</text>
</comment>
<keyword evidence="5" id="KW-1185">Reference proteome</keyword>
<dbReference type="PANTHER" id="PTHR34313">
    <property type="entry name" value="ENDOGENOUS RETROVIRUS GROUP K MEMBER 113 ENV POLYPROTEIN-RELATED"/>
    <property type="match status" value="1"/>
</dbReference>
<accession>A0A5J5N5Z3</accession>
<feature type="transmembrane region" description="Helical" evidence="2">
    <location>
        <begin position="132"/>
        <end position="157"/>
    </location>
</feature>
<evidence type="ECO:0000313" key="5">
    <source>
        <dbReference type="Proteomes" id="UP000326062"/>
    </source>
</evidence>
<sequence>MPLHSELWRISAAFQLITAWKGQFNSTVSSHSLCFDKNSTHWIKACVSLPFIFLIGPTFYNASCGLLTCQNCSFHTCINSSLQFHNDYSVYILKTRSGVWLPLKMNRPWQDSPTVYIVEEILKKVLKHTKQFIGWLIAAILGITAVATIAAVAGVALDQSGQTMYFVQEWHRDSDVLWSTPRQIDGKLAAQMADLQQAVVILLGDQCDWNTTSFCVTSHKYSESSFHWDRVKQHLLNQSNLSLDINNLEQEIMETFSQKLHLLHGSNLLEAVADGISQLNPIPQLKTIGGSVAVFMLFFMSFFLFLHSLVANHQETKQTKTKKQTKPLKPPI</sequence>
<organism evidence="4 5">
    <name type="scientific">Muntiacus reevesi</name>
    <name type="common">Reeves' muntjac</name>
    <name type="synonym">Cervus reevesi</name>
    <dbReference type="NCBI Taxonomy" id="9886"/>
    <lineage>
        <taxon>Eukaryota</taxon>
        <taxon>Metazoa</taxon>
        <taxon>Chordata</taxon>
        <taxon>Craniata</taxon>
        <taxon>Vertebrata</taxon>
        <taxon>Euteleostomi</taxon>
        <taxon>Mammalia</taxon>
        <taxon>Eutheria</taxon>
        <taxon>Laurasiatheria</taxon>
        <taxon>Artiodactyla</taxon>
        <taxon>Ruminantia</taxon>
        <taxon>Pecora</taxon>
        <taxon>Cervidae</taxon>
        <taxon>Muntiacinae</taxon>
        <taxon>Muntiacus</taxon>
    </lineage>
</organism>
<keyword evidence="2" id="KW-0812">Transmembrane</keyword>
<feature type="transmembrane region" description="Helical" evidence="2">
    <location>
        <begin position="288"/>
        <end position="310"/>
    </location>
</feature>
<evidence type="ECO:0000313" key="4">
    <source>
        <dbReference type="EMBL" id="KAB0386000.1"/>
    </source>
</evidence>
<gene>
    <name evidence="4" type="ORF">FD755_000956</name>
</gene>
<evidence type="ECO:0000256" key="2">
    <source>
        <dbReference type="SAM" id="Phobius"/>
    </source>
</evidence>
<name>A0A5J5N5Z3_MUNRE</name>
<comment type="subcellular location">
    <subcellularLocation>
        <location evidence="1">Virion</location>
    </subcellularLocation>
</comment>
<reference evidence="4 5" key="1">
    <citation type="submission" date="2019-06" db="EMBL/GenBank/DDBJ databases">
        <title>Discovery of a novel chromosome fission-fusion reversal in muntjac.</title>
        <authorList>
            <person name="Mudd A.B."/>
            <person name="Bredeson J.V."/>
            <person name="Baum R."/>
            <person name="Hockemeyer D."/>
            <person name="Rokhsar D.S."/>
        </authorList>
    </citation>
    <scope>NUCLEOTIDE SEQUENCE [LARGE SCALE GENOMIC DNA]</scope>
    <source>
        <strain evidence="4">UCam_UCB_Mr</strain>
        <tissue evidence="4">Fibroblast cell line</tissue>
    </source>
</reference>
<protein>
    <recommendedName>
        <fullName evidence="3">Retroviral envelope protein GP41-like domain-containing protein</fullName>
    </recommendedName>
</protein>
<keyword evidence="2" id="KW-1133">Transmembrane helix</keyword>
<dbReference type="AlphaFoldDB" id="A0A5J5N5Z3"/>
<proteinExistence type="predicted"/>
<dbReference type="InterPro" id="IPR051255">
    <property type="entry name" value="Retroviral_env_glycoprotein"/>
</dbReference>